<dbReference type="Proteomes" id="UP001258017">
    <property type="component" value="Unassembled WGS sequence"/>
</dbReference>
<dbReference type="SMART" id="SM00020">
    <property type="entry name" value="Tryp_SPc"/>
    <property type="match status" value="1"/>
</dbReference>
<dbReference type="PANTHER" id="PTHR24276">
    <property type="entry name" value="POLYSERASE-RELATED"/>
    <property type="match status" value="1"/>
</dbReference>
<evidence type="ECO:0000313" key="7">
    <source>
        <dbReference type="EMBL" id="KAK2579376.1"/>
    </source>
</evidence>
<keyword evidence="1" id="KW-0645">Protease</keyword>
<reference evidence="7" key="1">
    <citation type="submission" date="2021-08" db="EMBL/GenBank/DDBJ databases">
        <authorList>
            <person name="Misof B."/>
            <person name="Oliver O."/>
            <person name="Podsiadlowski L."/>
            <person name="Donath A."/>
            <person name="Peters R."/>
            <person name="Mayer C."/>
            <person name="Rust J."/>
            <person name="Gunkel S."/>
            <person name="Lesny P."/>
            <person name="Martin S."/>
            <person name="Oeyen J.P."/>
            <person name="Petersen M."/>
            <person name="Panagiotis P."/>
            <person name="Wilbrandt J."/>
            <person name="Tanja T."/>
        </authorList>
    </citation>
    <scope>NUCLEOTIDE SEQUENCE</scope>
    <source>
        <strain evidence="7">GBR_01_08_01A</strain>
        <tissue evidence="7">Thorax + abdomen</tissue>
    </source>
</reference>
<dbReference type="EMBL" id="JAIFRP010000090">
    <property type="protein sequence ID" value="KAK2579376.1"/>
    <property type="molecule type" value="Genomic_DNA"/>
</dbReference>
<dbReference type="SUPFAM" id="SSF50494">
    <property type="entry name" value="Trypsin-like serine proteases"/>
    <property type="match status" value="1"/>
</dbReference>
<keyword evidence="5" id="KW-1015">Disulfide bond</keyword>
<name>A0AAD9VLP6_9HYME</name>
<dbReference type="InterPro" id="IPR009003">
    <property type="entry name" value="Peptidase_S1_PA"/>
</dbReference>
<evidence type="ECO:0000259" key="6">
    <source>
        <dbReference type="PROSITE" id="PS50240"/>
    </source>
</evidence>
<dbReference type="Pfam" id="PF00089">
    <property type="entry name" value="Trypsin"/>
    <property type="match status" value="1"/>
</dbReference>
<sequence>MKSKGSWSIPASAIRIMTLTLDWSREILRFQLKRKIIFDDVKRPIKLPKGTQTVKIGTEIDVVGWGATKNLGVYSETLKRSSLPKISNEECLVTYGYQMTERMFCIIAEDRKPCVGDAGASAVVNNTLVGVASWSESCMFSYPTAYTAVSEMVDWIKEVTGID</sequence>
<dbReference type="PROSITE" id="PS50240">
    <property type="entry name" value="TRYPSIN_DOM"/>
    <property type="match status" value="1"/>
</dbReference>
<accession>A0AAD9VLP6</accession>
<keyword evidence="2" id="KW-0378">Hydrolase</keyword>
<dbReference type="InterPro" id="IPR001254">
    <property type="entry name" value="Trypsin_dom"/>
</dbReference>
<evidence type="ECO:0000256" key="2">
    <source>
        <dbReference type="ARBA" id="ARBA00022801"/>
    </source>
</evidence>
<dbReference type="InterPro" id="IPR050430">
    <property type="entry name" value="Peptidase_S1"/>
</dbReference>
<keyword evidence="4" id="KW-0865">Zymogen</keyword>
<keyword evidence="3" id="KW-0720">Serine protease</keyword>
<dbReference type="AlphaFoldDB" id="A0AAD9VLP6"/>
<organism evidence="7 8">
    <name type="scientific">Odynerus spinipes</name>
    <dbReference type="NCBI Taxonomy" id="1348599"/>
    <lineage>
        <taxon>Eukaryota</taxon>
        <taxon>Metazoa</taxon>
        <taxon>Ecdysozoa</taxon>
        <taxon>Arthropoda</taxon>
        <taxon>Hexapoda</taxon>
        <taxon>Insecta</taxon>
        <taxon>Pterygota</taxon>
        <taxon>Neoptera</taxon>
        <taxon>Endopterygota</taxon>
        <taxon>Hymenoptera</taxon>
        <taxon>Apocrita</taxon>
        <taxon>Aculeata</taxon>
        <taxon>Vespoidea</taxon>
        <taxon>Vespidae</taxon>
        <taxon>Eumeninae</taxon>
        <taxon>Odynerus</taxon>
    </lineage>
</organism>
<dbReference type="InterPro" id="IPR043504">
    <property type="entry name" value="Peptidase_S1_PA_chymotrypsin"/>
</dbReference>
<dbReference type="PANTHER" id="PTHR24276:SF97">
    <property type="entry name" value="GH13245P2-RELATED"/>
    <property type="match status" value="1"/>
</dbReference>
<proteinExistence type="predicted"/>
<dbReference type="GO" id="GO:0006508">
    <property type="term" value="P:proteolysis"/>
    <property type="evidence" value="ECO:0007669"/>
    <property type="project" value="UniProtKB-KW"/>
</dbReference>
<reference evidence="7" key="2">
    <citation type="journal article" date="2023" name="Commun. Biol.">
        <title>Intrasexual cuticular hydrocarbon dimorphism in a wasp sheds light on hydrocarbon biosynthesis genes in Hymenoptera.</title>
        <authorList>
            <person name="Moris V.C."/>
            <person name="Podsiadlowski L."/>
            <person name="Martin S."/>
            <person name="Oeyen J.P."/>
            <person name="Donath A."/>
            <person name="Petersen M."/>
            <person name="Wilbrandt J."/>
            <person name="Misof B."/>
            <person name="Liedtke D."/>
            <person name="Thamm M."/>
            <person name="Scheiner R."/>
            <person name="Schmitt T."/>
            <person name="Niehuis O."/>
        </authorList>
    </citation>
    <scope>NUCLEOTIDE SEQUENCE</scope>
    <source>
        <strain evidence="7">GBR_01_08_01A</strain>
    </source>
</reference>
<protein>
    <recommendedName>
        <fullName evidence="6">Peptidase S1 domain-containing protein</fullName>
    </recommendedName>
</protein>
<comment type="caution">
    <text evidence="7">The sequence shown here is derived from an EMBL/GenBank/DDBJ whole genome shotgun (WGS) entry which is preliminary data.</text>
</comment>
<evidence type="ECO:0000313" key="8">
    <source>
        <dbReference type="Proteomes" id="UP001258017"/>
    </source>
</evidence>
<feature type="domain" description="Peptidase S1" evidence="6">
    <location>
        <begin position="26"/>
        <end position="161"/>
    </location>
</feature>
<evidence type="ECO:0000256" key="4">
    <source>
        <dbReference type="ARBA" id="ARBA00023145"/>
    </source>
</evidence>
<gene>
    <name evidence="7" type="ORF">KPH14_003240</name>
</gene>
<keyword evidence="8" id="KW-1185">Reference proteome</keyword>
<evidence type="ECO:0000256" key="5">
    <source>
        <dbReference type="ARBA" id="ARBA00023157"/>
    </source>
</evidence>
<evidence type="ECO:0000256" key="3">
    <source>
        <dbReference type="ARBA" id="ARBA00022825"/>
    </source>
</evidence>
<dbReference type="GO" id="GO:0004252">
    <property type="term" value="F:serine-type endopeptidase activity"/>
    <property type="evidence" value="ECO:0007669"/>
    <property type="project" value="InterPro"/>
</dbReference>
<dbReference type="Gene3D" id="2.40.10.10">
    <property type="entry name" value="Trypsin-like serine proteases"/>
    <property type="match status" value="1"/>
</dbReference>
<evidence type="ECO:0000256" key="1">
    <source>
        <dbReference type="ARBA" id="ARBA00022670"/>
    </source>
</evidence>